<feature type="transmembrane region" description="Helical" evidence="1">
    <location>
        <begin position="42"/>
        <end position="60"/>
    </location>
</feature>
<accession>A0ABR6ZHX0</accession>
<evidence type="ECO:0000313" key="2">
    <source>
        <dbReference type="EMBL" id="MBC3911171.1"/>
    </source>
</evidence>
<keyword evidence="1" id="KW-0812">Transmembrane</keyword>
<feature type="transmembrane region" description="Helical" evidence="1">
    <location>
        <begin position="90"/>
        <end position="106"/>
    </location>
</feature>
<dbReference type="RefSeq" id="WP_186956881.1">
    <property type="nucleotide sequence ID" value="NZ_JACOFX010000025.1"/>
</dbReference>
<gene>
    <name evidence="2" type="ORF">H8L47_26720</name>
</gene>
<sequence>MTITDTLEKKFVIKDQLLAGLIVVILGVLIISLQSVSGYSEHALPVPNLFMGFVTGLILCFGSRYVVGVIVGSSVVIGVTSFVLPFTSSLIFLSGTFAPVIVLYVLRERLVRFATISSVFELIRSTGFIFIPMSLLTALLFLLISVFGNNSSSQTLNQFLANWFSQLNGCILIIPFIMEWRSAQAQLLKSRNLAITLGLSFVVLLLGQIVFFEWFSAVIVRPYWLIYVGVC</sequence>
<feature type="transmembrane region" description="Helical" evidence="1">
    <location>
        <begin position="160"/>
        <end position="180"/>
    </location>
</feature>
<feature type="transmembrane region" description="Helical" evidence="1">
    <location>
        <begin position="127"/>
        <end position="148"/>
    </location>
</feature>
<name>A0ABR6ZHX0_9BURK</name>
<keyword evidence="3" id="KW-1185">Reference proteome</keyword>
<keyword evidence="1" id="KW-0472">Membrane</keyword>
<keyword evidence="1" id="KW-1133">Transmembrane helix</keyword>
<feature type="transmembrane region" description="Helical" evidence="1">
    <location>
        <begin position="192"/>
        <end position="215"/>
    </location>
</feature>
<evidence type="ECO:0000313" key="3">
    <source>
        <dbReference type="Proteomes" id="UP000646911"/>
    </source>
</evidence>
<protein>
    <submittedName>
        <fullName evidence="2">Uncharacterized protein</fullName>
    </submittedName>
</protein>
<proteinExistence type="predicted"/>
<comment type="caution">
    <text evidence="2">The sequence shown here is derived from an EMBL/GenBank/DDBJ whole genome shotgun (WGS) entry which is preliminary data.</text>
</comment>
<dbReference type="Proteomes" id="UP000646911">
    <property type="component" value="Unassembled WGS sequence"/>
</dbReference>
<evidence type="ECO:0000256" key="1">
    <source>
        <dbReference type="SAM" id="Phobius"/>
    </source>
</evidence>
<organism evidence="2 3">
    <name type="scientific">Undibacterium umbellatum</name>
    <dbReference type="NCBI Taxonomy" id="2762300"/>
    <lineage>
        <taxon>Bacteria</taxon>
        <taxon>Pseudomonadati</taxon>
        <taxon>Pseudomonadota</taxon>
        <taxon>Betaproteobacteria</taxon>
        <taxon>Burkholderiales</taxon>
        <taxon>Oxalobacteraceae</taxon>
        <taxon>Undibacterium</taxon>
    </lineage>
</organism>
<feature type="transmembrane region" description="Helical" evidence="1">
    <location>
        <begin position="17"/>
        <end position="36"/>
    </location>
</feature>
<dbReference type="EMBL" id="JACOFX010000025">
    <property type="protein sequence ID" value="MBC3911171.1"/>
    <property type="molecule type" value="Genomic_DNA"/>
</dbReference>
<reference evidence="2 3" key="1">
    <citation type="submission" date="2020-08" db="EMBL/GenBank/DDBJ databases">
        <title>Novel species isolated from subtropical streams in China.</title>
        <authorList>
            <person name="Lu H."/>
        </authorList>
    </citation>
    <scope>NUCLEOTIDE SEQUENCE [LARGE SCALE GENOMIC DNA]</scope>
    <source>
        <strain evidence="2 3">NL8W</strain>
    </source>
</reference>